<comment type="caution">
    <text evidence="2">The sequence shown here is derived from an EMBL/GenBank/DDBJ whole genome shotgun (WGS) entry which is preliminary data.</text>
</comment>
<evidence type="ECO:0000256" key="1">
    <source>
        <dbReference type="SAM" id="MobiDB-lite"/>
    </source>
</evidence>
<reference evidence="2" key="1">
    <citation type="submission" date="2020-05" db="EMBL/GenBank/DDBJ databases">
        <title>Phylogenomic resolution of chytrid fungi.</title>
        <authorList>
            <person name="Stajich J.E."/>
            <person name="Amses K."/>
            <person name="Simmons R."/>
            <person name="Seto K."/>
            <person name="Myers J."/>
            <person name="Bonds A."/>
            <person name="Quandt C.A."/>
            <person name="Barry K."/>
            <person name="Liu P."/>
            <person name="Grigoriev I."/>
            <person name="Longcore J.E."/>
            <person name="James T.Y."/>
        </authorList>
    </citation>
    <scope>NUCLEOTIDE SEQUENCE</scope>
    <source>
        <strain evidence="2">JEL0513</strain>
    </source>
</reference>
<feature type="region of interest" description="Disordered" evidence="1">
    <location>
        <begin position="113"/>
        <end position="132"/>
    </location>
</feature>
<protein>
    <submittedName>
        <fullName evidence="2">Uncharacterized protein</fullName>
    </submittedName>
</protein>
<dbReference type="AlphaFoldDB" id="A0AAD5XJB6"/>
<dbReference type="Proteomes" id="UP001211907">
    <property type="component" value="Unassembled WGS sequence"/>
</dbReference>
<accession>A0AAD5XJB6</accession>
<keyword evidence="3" id="KW-1185">Reference proteome</keyword>
<dbReference type="EMBL" id="JADGJH010000248">
    <property type="protein sequence ID" value="KAJ3132464.1"/>
    <property type="molecule type" value="Genomic_DNA"/>
</dbReference>
<evidence type="ECO:0000313" key="2">
    <source>
        <dbReference type="EMBL" id="KAJ3132464.1"/>
    </source>
</evidence>
<gene>
    <name evidence="2" type="ORF">HK100_005265</name>
</gene>
<evidence type="ECO:0000313" key="3">
    <source>
        <dbReference type="Proteomes" id="UP001211907"/>
    </source>
</evidence>
<feature type="compositionally biased region" description="Polar residues" evidence="1">
    <location>
        <begin position="10"/>
        <end position="21"/>
    </location>
</feature>
<sequence>MTPLMALYSRRQSPENINNPDQRQQQQQQQQQLIRTRSISVNSTNKDLEQINRTVPPDVKLIGAFPTATSAETTREQLEFAKQTLMRMEQEARGVLGLCASIFHVPALHSYSDVTEPESPLNQRPSVSQESASTSISTSLTLCLSKTGQSKEVAERVFLVLTDAENNKHKLEHEQAVPQQSIDDDHDDPIQIAGSETSEESASGLFLMDDDALKEIIIAHSDTDADDYEVVHNDFYDEWEWETI</sequence>
<organism evidence="2 3">
    <name type="scientific">Physocladia obscura</name>
    <dbReference type="NCBI Taxonomy" id="109957"/>
    <lineage>
        <taxon>Eukaryota</taxon>
        <taxon>Fungi</taxon>
        <taxon>Fungi incertae sedis</taxon>
        <taxon>Chytridiomycota</taxon>
        <taxon>Chytridiomycota incertae sedis</taxon>
        <taxon>Chytridiomycetes</taxon>
        <taxon>Chytridiales</taxon>
        <taxon>Chytriomycetaceae</taxon>
        <taxon>Physocladia</taxon>
    </lineage>
</organism>
<name>A0AAD5XJB6_9FUNG</name>
<proteinExistence type="predicted"/>
<feature type="region of interest" description="Disordered" evidence="1">
    <location>
        <begin position="1"/>
        <end position="29"/>
    </location>
</feature>